<proteinExistence type="predicted"/>
<protein>
    <submittedName>
        <fullName evidence="2">Uncharacterized protein</fullName>
    </submittedName>
</protein>
<dbReference type="EMBL" id="BDIP01000079">
    <property type="protein sequence ID" value="GIQ79943.1"/>
    <property type="molecule type" value="Genomic_DNA"/>
</dbReference>
<gene>
    <name evidence="2" type="ORF">KIPB_000656</name>
</gene>
<organism evidence="2 3">
    <name type="scientific">Kipferlia bialata</name>
    <dbReference type="NCBI Taxonomy" id="797122"/>
    <lineage>
        <taxon>Eukaryota</taxon>
        <taxon>Metamonada</taxon>
        <taxon>Carpediemonas-like organisms</taxon>
        <taxon>Kipferlia</taxon>
    </lineage>
</organism>
<name>A0A9K3CPJ8_9EUKA</name>
<feature type="transmembrane region" description="Helical" evidence="1">
    <location>
        <begin position="52"/>
        <end position="71"/>
    </location>
</feature>
<keyword evidence="1" id="KW-1133">Transmembrane helix</keyword>
<accession>A0A9K3CPJ8</accession>
<keyword evidence="1" id="KW-0472">Membrane</keyword>
<sequence>MVVVTEPRGFKQGEIPVPRAFQPDLVGSSVRRHIVCGNKEIDDVKLQRFSRYLVATIMYYMTIAPVPLLVLTDAQTDLLFDWLDDGEEVEDTIESRQELHEYAQLSAVGEFLPMEVWTSVVSGLRVHRDSSKAQTPEAENAFTLKVCGPGVQEYLSRAVTLGWMG</sequence>
<evidence type="ECO:0000313" key="2">
    <source>
        <dbReference type="EMBL" id="GIQ79943.1"/>
    </source>
</evidence>
<reference evidence="2 3" key="1">
    <citation type="journal article" date="2018" name="PLoS ONE">
        <title>The draft genome of Kipferlia bialata reveals reductive genome evolution in fornicate parasites.</title>
        <authorList>
            <person name="Tanifuji G."/>
            <person name="Takabayashi S."/>
            <person name="Kume K."/>
            <person name="Takagi M."/>
            <person name="Nakayama T."/>
            <person name="Kamikawa R."/>
            <person name="Inagaki Y."/>
            <person name="Hashimoto T."/>
        </authorList>
    </citation>
    <scope>NUCLEOTIDE SEQUENCE [LARGE SCALE GENOMIC DNA]</scope>
    <source>
        <strain evidence="2">NY0173</strain>
    </source>
</reference>
<keyword evidence="3" id="KW-1185">Reference proteome</keyword>
<comment type="caution">
    <text evidence="2">The sequence shown here is derived from an EMBL/GenBank/DDBJ whole genome shotgun (WGS) entry which is preliminary data.</text>
</comment>
<evidence type="ECO:0000256" key="1">
    <source>
        <dbReference type="SAM" id="Phobius"/>
    </source>
</evidence>
<dbReference type="AlphaFoldDB" id="A0A9K3CPJ8"/>
<dbReference type="Proteomes" id="UP000265618">
    <property type="component" value="Unassembled WGS sequence"/>
</dbReference>
<evidence type="ECO:0000313" key="3">
    <source>
        <dbReference type="Proteomes" id="UP000265618"/>
    </source>
</evidence>
<keyword evidence="1" id="KW-0812">Transmembrane</keyword>